<reference evidence="2" key="1">
    <citation type="submission" date="2022-07" db="EMBL/GenBank/DDBJ databases">
        <title>Fungi with potential for degradation of polypropylene.</title>
        <authorList>
            <person name="Gostincar C."/>
        </authorList>
    </citation>
    <scope>NUCLEOTIDE SEQUENCE</scope>
    <source>
        <strain evidence="2">EXF-13308</strain>
    </source>
</reference>
<keyword evidence="3" id="KW-1185">Reference proteome</keyword>
<organism evidence="2 3">
    <name type="scientific">Pleurostoma richardsiae</name>
    <dbReference type="NCBI Taxonomy" id="41990"/>
    <lineage>
        <taxon>Eukaryota</taxon>
        <taxon>Fungi</taxon>
        <taxon>Dikarya</taxon>
        <taxon>Ascomycota</taxon>
        <taxon>Pezizomycotina</taxon>
        <taxon>Sordariomycetes</taxon>
        <taxon>Sordariomycetidae</taxon>
        <taxon>Calosphaeriales</taxon>
        <taxon>Pleurostomataceae</taxon>
        <taxon>Pleurostoma</taxon>
    </lineage>
</organism>
<dbReference type="Proteomes" id="UP001174694">
    <property type="component" value="Unassembled WGS sequence"/>
</dbReference>
<accession>A0AA38RMC8</accession>
<dbReference type="AlphaFoldDB" id="A0AA38RMC8"/>
<evidence type="ECO:0000256" key="1">
    <source>
        <dbReference type="SAM" id="MobiDB-lite"/>
    </source>
</evidence>
<proteinExistence type="predicted"/>
<evidence type="ECO:0000313" key="3">
    <source>
        <dbReference type="Proteomes" id="UP001174694"/>
    </source>
</evidence>
<protein>
    <submittedName>
        <fullName evidence="2">Uncharacterized protein</fullName>
    </submittedName>
</protein>
<feature type="compositionally biased region" description="Basic and acidic residues" evidence="1">
    <location>
        <begin position="284"/>
        <end position="300"/>
    </location>
</feature>
<feature type="region of interest" description="Disordered" evidence="1">
    <location>
        <begin position="267"/>
        <end position="310"/>
    </location>
</feature>
<gene>
    <name evidence="2" type="ORF">NKR23_g3519</name>
</gene>
<comment type="caution">
    <text evidence="2">The sequence shown here is derived from an EMBL/GenBank/DDBJ whole genome shotgun (WGS) entry which is preliminary data.</text>
</comment>
<evidence type="ECO:0000313" key="2">
    <source>
        <dbReference type="EMBL" id="KAJ9150760.1"/>
    </source>
</evidence>
<name>A0AA38RMC8_9PEZI</name>
<dbReference type="EMBL" id="JANBVO010000007">
    <property type="protein sequence ID" value="KAJ9150760.1"/>
    <property type="molecule type" value="Genomic_DNA"/>
</dbReference>
<sequence>MSFSSTQRSRWQIGPPAPTHCPTPYGVTESLINELNELCDAISCSAKGFRRATERPADPGLSRRPAMMRLQPALASLDKFEYVVSVVSTLVLINWELRPDWRTHILSWVDVTGEDEAVLAGAGGLTYKSNDMGTETATGTTTTTTSDTKNTVVQAAAKDLGDYLLTHPTPAYKLPLTPGQHVQLQNSLRPVLAAQHALLSSLERAMHPTDPHPPLGTRSEMQALLASGIPQLADELAAACEAHIGSVAAAVGLDPAKMVPSKGQAPVMAGALPAEGPNAHMRGQGKEAEEPEEGDRKQGQEADGTAGRRGLFNALCDGVKRVFTRR</sequence>